<accession>A0ABV6CX20</accession>
<keyword evidence="2" id="KW-1185">Reference proteome</keyword>
<gene>
    <name evidence="1" type="ORF">ACFFJC_12890</name>
</gene>
<evidence type="ECO:0000313" key="2">
    <source>
        <dbReference type="Proteomes" id="UP001589798"/>
    </source>
</evidence>
<proteinExistence type="predicted"/>
<evidence type="ECO:0000313" key="1">
    <source>
        <dbReference type="EMBL" id="MFC0205162.1"/>
    </source>
</evidence>
<name>A0ABV6CX20_9SPHN</name>
<comment type="caution">
    <text evidence="1">The sequence shown here is derived from an EMBL/GenBank/DDBJ whole genome shotgun (WGS) entry which is preliminary data.</text>
</comment>
<reference evidence="1 2" key="1">
    <citation type="submission" date="2024-09" db="EMBL/GenBank/DDBJ databases">
        <authorList>
            <person name="Sun Q."/>
            <person name="Mori K."/>
        </authorList>
    </citation>
    <scope>NUCLEOTIDE SEQUENCE [LARGE SCALE GENOMIC DNA]</scope>
    <source>
        <strain evidence="1 2">CCM 7706</strain>
    </source>
</reference>
<sequence>MSDNTAEYGNLDERVAAALARDVAPEVRAFAERLAHASGALAVLFYGSNLRTGSLDGVLDFYVLLPGSQAERIWPRVSYHEWDCRGMVLRAKVATMALETFRAAAAGERVDTTIWARFVQPSALAWQRDRVAAAAVASAVAGAARTAARLAVALGPAEGTAEDYWRALFRATYAAEFRVEKAGREDSILAANREHFAGLLPLALRAGGIAFAQADGGVLRPELDRRARGRALAWWSRRRRLGKPYNVVRLLKASTTFHGAARYAAWKIERHTGVPVVLTPWRERHPVLAAPGVLWQVWRGRKARERETGSRPA</sequence>
<organism evidence="1 2">
    <name type="scientific">Novosphingobium soli</name>
    <dbReference type="NCBI Taxonomy" id="574956"/>
    <lineage>
        <taxon>Bacteria</taxon>
        <taxon>Pseudomonadati</taxon>
        <taxon>Pseudomonadota</taxon>
        <taxon>Alphaproteobacteria</taxon>
        <taxon>Sphingomonadales</taxon>
        <taxon>Sphingomonadaceae</taxon>
        <taxon>Novosphingobium</taxon>
    </lineage>
</organism>
<protein>
    <recommendedName>
        <fullName evidence="3">Phosphatidate cytidylyltransferase</fullName>
    </recommendedName>
</protein>
<dbReference type="RefSeq" id="WP_379487894.1">
    <property type="nucleotide sequence ID" value="NZ_JBHLWK010000015.1"/>
</dbReference>
<dbReference type="EMBL" id="JBHLWK010000015">
    <property type="protein sequence ID" value="MFC0205162.1"/>
    <property type="molecule type" value="Genomic_DNA"/>
</dbReference>
<evidence type="ECO:0008006" key="3">
    <source>
        <dbReference type="Google" id="ProtNLM"/>
    </source>
</evidence>
<dbReference type="Proteomes" id="UP001589798">
    <property type="component" value="Unassembled WGS sequence"/>
</dbReference>